<proteinExistence type="predicted"/>
<keyword evidence="2 4" id="KW-0479">Metal-binding</keyword>
<evidence type="ECO:0000256" key="4">
    <source>
        <dbReference type="PROSITE-ProRule" id="PRU00433"/>
    </source>
</evidence>
<dbReference type="SUPFAM" id="SSF46626">
    <property type="entry name" value="Cytochrome c"/>
    <property type="match status" value="1"/>
</dbReference>
<gene>
    <name evidence="7" type="ORF">KL86DPRO_11663</name>
</gene>
<protein>
    <submittedName>
        <fullName evidence="7">Cytochrome c-553</fullName>
    </submittedName>
</protein>
<evidence type="ECO:0000256" key="2">
    <source>
        <dbReference type="ARBA" id="ARBA00022723"/>
    </source>
</evidence>
<keyword evidence="5" id="KW-0732">Signal</keyword>
<organism evidence="7">
    <name type="scientific">uncultured delta proteobacterium</name>
    <dbReference type="NCBI Taxonomy" id="34034"/>
    <lineage>
        <taxon>Bacteria</taxon>
        <taxon>Deltaproteobacteria</taxon>
        <taxon>environmental samples</taxon>
    </lineage>
</organism>
<name>A0A212JK11_9DELT</name>
<dbReference type="Pfam" id="PF00034">
    <property type="entry name" value="Cytochrom_C"/>
    <property type="match status" value="1"/>
</dbReference>
<dbReference type="AlphaFoldDB" id="A0A212JK11"/>
<dbReference type="GO" id="GO:0009055">
    <property type="term" value="F:electron transfer activity"/>
    <property type="evidence" value="ECO:0007669"/>
    <property type="project" value="InterPro"/>
</dbReference>
<feature type="domain" description="Cytochrome c" evidence="6">
    <location>
        <begin position="22"/>
        <end position="101"/>
    </location>
</feature>
<dbReference type="Gene3D" id="1.10.760.10">
    <property type="entry name" value="Cytochrome c-like domain"/>
    <property type="match status" value="1"/>
</dbReference>
<evidence type="ECO:0000256" key="3">
    <source>
        <dbReference type="ARBA" id="ARBA00023004"/>
    </source>
</evidence>
<dbReference type="GO" id="GO:0046872">
    <property type="term" value="F:metal ion binding"/>
    <property type="evidence" value="ECO:0007669"/>
    <property type="project" value="UniProtKB-KW"/>
</dbReference>
<dbReference type="InterPro" id="IPR009056">
    <property type="entry name" value="Cyt_c-like_dom"/>
</dbReference>
<accession>A0A212JK11</accession>
<evidence type="ECO:0000313" key="7">
    <source>
        <dbReference type="EMBL" id="SBV99764.1"/>
    </source>
</evidence>
<dbReference type="InterPro" id="IPR036909">
    <property type="entry name" value="Cyt_c-like_dom_sf"/>
</dbReference>
<dbReference type="GO" id="GO:0020037">
    <property type="term" value="F:heme binding"/>
    <property type="evidence" value="ECO:0007669"/>
    <property type="project" value="InterPro"/>
</dbReference>
<keyword evidence="1 4" id="KW-0349">Heme</keyword>
<keyword evidence="3 4" id="KW-0408">Iron</keyword>
<dbReference type="EMBL" id="FLUQ01000001">
    <property type="protein sequence ID" value="SBV99764.1"/>
    <property type="molecule type" value="Genomic_DNA"/>
</dbReference>
<evidence type="ECO:0000256" key="5">
    <source>
        <dbReference type="SAM" id="SignalP"/>
    </source>
</evidence>
<sequence>MKRHIWAVFFCGLFFMGLVSSGTAADGGELYSRCVRCHGEDGTKKADHVLKGQKPDALVAKLKGYADGSYGGANKAVMHKVAADMSEAEMQAVAAHIGTFLPAAK</sequence>
<evidence type="ECO:0000256" key="1">
    <source>
        <dbReference type="ARBA" id="ARBA00022617"/>
    </source>
</evidence>
<dbReference type="PROSITE" id="PS51007">
    <property type="entry name" value="CYTC"/>
    <property type="match status" value="1"/>
</dbReference>
<reference evidence="7" key="1">
    <citation type="submission" date="2016-04" db="EMBL/GenBank/DDBJ databases">
        <authorList>
            <person name="Evans L.H."/>
            <person name="Alamgir A."/>
            <person name="Owens N."/>
            <person name="Weber N.D."/>
            <person name="Virtaneva K."/>
            <person name="Barbian K."/>
            <person name="Babar A."/>
            <person name="Rosenke K."/>
        </authorList>
    </citation>
    <scope>NUCLEOTIDE SEQUENCE</scope>
    <source>
        <strain evidence="7">86</strain>
    </source>
</reference>
<evidence type="ECO:0000259" key="6">
    <source>
        <dbReference type="PROSITE" id="PS51007"/>
    </source>
</evidence>
<feature type="signal peptide" evidence="5">
    <location>
        <begin position="1"/>
        <end position="24"/>
    </location>
</feature>
<feature type="chain" id="PRO_5012103462" evidence="5">
    <location>
        <begin position="25"/>
        <end position="105"/>
    </location>
</feature>